<organism evidence="4 5">
    <name type="scientific">Sphaerisporangium flaviroseum</name>
    <dbReference type="NCBI Taxonomy" id="509199"/>
    <lineage>
        <taxon>Bacteria</taxon>
        <taxon>Bacillati</taxon>
        <taxon>Actinomycetota</taxon>
        <taxon>Actinomycetes</taxon>
        <taxon>Streptosporangiales</taxon>
        <taxon>Streptosporangiaceae</taxon>
        <taxon>Sphaerisporangium</taxon>
    </lineage>
</organism>
<evidence type="ECO:0000256" key="2">
    <source>
        <dbReference type="SAM" id="Phobius"/>
    </source>
</evidence>
<dbReference type="RefSeq" id="WP_344950210.1">
    <property type="nucleotide sequence ID" value="NZ_BAAAZR010000039.1"/>
</dbReference>
<comment type="caution">
    <text evidence="4">The sequence shown here is derived from an EMBL/GenBank/DDBJ whole genome shotgun (WGS) entry which is preliminary data.</text>
</comment>
<evidence type="ECO:0000259" key="3">
    <source>
        <dbReference type="Pfam" id="PF10708"/>
    </source>
</evidence>
<feature type="region of interest" description="Disordered" evidence="1">
    <location>
        <begin position="1"/>
        <end position="56"/>
    </location>
</feature>
<reference evidence="5" key="1">
    <citation type="journal article" date="2019" name="Int. J. Syst. Evol. Microbiol.">
        <title>The Global Catalogue of Microorganisms (GCM) 10K type strain sequencing project: providing services to taxonomists for standard genome sequencing and annotation.</title>
        <authorList>
            <consortium name="The Broad Institute Genomics Platform"/>
            <consortium name="The Broad Institute Genome Sequencing Center for Infectious Disease"/>
            <person name="Wu L."/>
            <person name="Ma J."/>
        </authorList>
    </citation>
    <scope>NUCLEOTIDE SEQUENCE [LARGE SCALE GENOMIC DNA]</scope>
    <source>
        <strain evidence="5">JCM 16908</strain>
    </source>
</reference>
<feature type="compositionally biased region" description="Pro residues" evidence="1">
    <location>
        <begin position="1"/>
        <end position="18"/>
    </location>
</feature>
<dbReference type="EMBL" id="BAAAZR010000039">
    <property type="protein sequence ID" value="GAA3836942.1"/>
    <property type="molecule type" value="Genomic_DNA"/>
</dbReference>
<keyword evidence="2" id="KW-0472">Membrane</keyword>
<keyword evidence="5" id="KW-1185">Reference proteome</keyword>
<feature type="compositionally biased region" description="Pro residues" evidence="1">
    <location>
        <begin position="40"/>
        <end position="52"/>
    </location>
</feature>
<sequence length="165" mass="17422">MNTPQQPQPAVPPRPGYYPDPGGQPCLRWWDGGRWTSETAPPPPQAPPPAAPRPSKGSAGKWLAVIGVVLALAALGWLVPTAVALFGDANPVVLVMPGDKEVKRNQVVQILDELATYVNVKAGDADSTERWTFCDAIPPAFVKAGIEARYPSGEGAFVGACVDAR</sequence>
<keyword evidence="2" id="KW-1133">Transmembrane helix</keyword>
<dbReference type="Pfam" id="PF10708">
    <property type="entry name" value="DUF2510"/>
    <property type="match status" value="1"/>
</dbReference>
<dbReference type="Proteomes" id="UP001500888">
    <property type="component" value="Unassembled WGS sequence"/>
</dbReference>
<proteinExistence type="predicted"/>
<feature type="transmembrane region" description="Helical" evidence="2">
    <location>
        <begin position="62"/>
        <end position="86"/>
    </location>
</feature>
<evidence type="ECO:0000313" key="5">
    <source>
        <dbReference type="Proteomes" id="UP001500888"/>
    </source>
</evidence>
<feature type="domain" description="DUF2510" evidence="3">
    <location>
        <begin position="15"/>
        <end position="47"/>
    </location>
</feature>
<accession>A0ABP7J7R6</accession>
<gene>
    <name evidence="4" type="ORF">GCM10022226_68660</name>
</gene>
<evidence type="ECO:0000256" key="1">
    <source>
        <dbReference type="SAM" id="MobiDB-lite"/>
    </source>
</evidence>
<name>A0ABP7J7R6_9ACTN</name>
<keyword evidence="2" id="KW-0812">Transmembrane</keyword>
<evidence type="ECO:0000313" key="4">
    <source>
        <dbReference type="EMBL" id="GAA3836942.1"/>
    </source>
</evidence>
<protein>
    <recommendedName>
        <fullName evidence="3">DUF2510 domain-containing protein</fullName>
    </recommendedName>
</protein>
<dbReference type="InterPro" id="IPR018929">
    <property type="entry name" value="DUF2510"/>
</dbReference>